<keyword evidence="1" id="KW-0472">Membrane</keyword>
<protein>
    <submittedName>
        <fullName evidence="2">Uncharacterized protein</fullName>
    </submittedName>
</protein>
<keyword evidence="3" id="KW-1185">Reference proteome</keyword>
<dbReference type="AlphaFoldDB" id="A0A0C3A344"/>
<sequence>MCSGSSAASIHSALALAAEIDAARHNGIRRGVHLLFACLGAVFAGIFVHWTLDAVSGGAWLNPPREVVAAHEVATLVL</sequence>
<proteinExistence type="predicted"/>
<dbReference type="Proteomes" id="UP000053989">
    <property type="component" value="Unassembled WGS sequence"/>
</dbReference>
<reference evidence="2 3" key="1">
    <citation type="submission" date="2014-04" db="EMBL/GenBank/DDBJ databases">
        <authorList>
            <consortium name="DOE Joint Genome Institute"/>
            <person name="Kuo A."/>
            <person name="Kohler A."/>
            <person name="Nagy L.G."/>
            <person name="Floudas D."/>
            <person name="Copeland A."/>
            <person name="Barry K.W."/>
            <person name="Cichocki N."/>
            <person name="Veneault-Fourrey C."/>
            <person name="LaButti K."/>
            <person name="Lindquist E.A."/>
            <person name="Lipzen A."/>
            <person name="Lundell T."/>
            <person name="Morin E."/>
            <person name="Murat C."/>
            <person name="Sun H."/>
            <person name="Tunlid A."/>
            <person name="Henrissat B."/>
            <person name="Grigoriev I.V."/>
            <person name="Hibbett D.S."/>
            <person name="Martin F."/>
            <person name="Nordberg H.P."/>
            <person name="Cantor M.N."/>
            <person name="Hua S.X."/>
        </authorList>
    </citation>
    <scope>NUCLEOTIDE SEQUENCE [LARGE SCALE GENOMIC DNA]</scope>
    <source>
        <strain evidence="2 3">Foug A</strain>
    </source>
</reference>
<feature type="transmembrane region" description="Helical" evidence="1">
    <location>
        <begin position="33"/>
        <end position="52"/>
    </location>
</feature>
<gene>
    <name evidence="2" type="ORF">SCLCIDRAFT_1209449</name>
</gene>
<evidence type="ECO:0000256" key="1">
    <source>
        <dbReference type="SAM" id="Phobius"/>
    </source>
</evidence>
<organism evidence="2 3">
    <name type="scientific">Scleroderma citrinum Foug A</name>
    <dbReference type="NCBI Taxonomy" id="1036808"/>
    <lineage>
        <taxon>Eukaryota</taxon>
        <taxon>Fungi</taxon>
        <taxon>Dikarya</taxon>
        <taxon>Basidiomycota</taxon>
        <taxon>Agaricomycotina</taxon>
        <taxon>Agaricomycetes</taxon>
        <taxon>Agaricomycetidae</taxon>
        <taxon>Boletales</taxon>
        <taxon>Sclerodermatineae</taxon>
        <taxon>Sclerodermataceae</taxon>
        <taxon>Scleroderma</taxon>
    </lineage>
</organism>
<reference evidence="3" key="2">
    <citation type="submission" date="2015-01" db="EMBL/GenBank/DDBJ databases">
        <title>Evolutionary Origins and Diversification of the Mycorrhizal Mutualists.</title>
        <authorList>
            <consortium name="DOE Joint Genome Institute"/>
            <consortium name="Mycorrhizal Genomics Consortium"/>
            <person name="Kohler A."/>
            <person name="Kuo A."/>
            <person name="Nagy L.G."/>
            <person name="Floudas D."/>
            <person name="Copeland A."/>
            <person name="Barry K.W."/>
            <person name="Cichocki N."/>
            <person name="Veneault-Fourrey C."/>
            <person name="LaButti K."/>
            <person name="Lindquist E.A."/>
            <person name="Lipzen A."/>
            <person name="Lundell T."/>
            <person name="Morin E."/>
            <person name="Murat C."/>
            <person name="Riley R."/>
            <person name="Ohm R."/>
            <person name="Sun H."/>
            <person name="Tunlid A."/>
            <person name="Henrissat B."/>
            <person name="Grigoriev I.V."/>
            <person name="Hibbett D.S."/>
            <person name="Martin F."/>
        </authorList>
    </citation>
    <scope>NUCLEOTIDE SEQUENCE [LARGE SCALE GENOMIC DNA]</scope>
    <source>
        <strain evidence="3">Foug A</strain>
    </source>
</reference>
<dbReference type="HOGENOM" id="CLU_2623455_0_0_1"/>
<evidence type="ECO:0000313" key="3">
    <source>
        <dbReference type="Proteomes" id="UP000053989"/>
    </source>
</evidence>
<name>A0A0C3A344_9AGAM</name>
<dbReference type="InParanoid" id="A0A0C3A344"/>
<dbReference type="EMBL" id="KN822010">
    <property type="protein sequence ID" value="KIM68068.1"/>
    <property type="molecule type" value="Genomic_DNA"/>
</dbReference>
<evidence type="ECO:0000313" key="2">
    <source>
        <dbReference type="EMBL" id="KIM68068.1"/>
    </source>
</evidence>
<accession>A0A0C3A344</accession>
<keyword evidence="1" id="KW-1133">Transmembrane helix</keyword>
<keyword evidence="1" id="KW-0812">Transmembrane</keyword>